<dbReference type="Gene3D" id="1.20.120.1630">
    <property type="match status" value="1"/>
</dbReference>
<comment type="subcellular location">
    <subcellularLocation>
        <location evidence="1">Membrane</location>
        <topology evidence="1">Multi-pass membrane protein</topology>
    </subcellularLocation>
</comment>
<protein>
    <submittedName>
        <fullName evidence="7">Uncharacterized protein</fullName>
    </submittedName>
</protein>
<keyword evidence="8" id="KW-1185">Reference proteome</keyword>
<evidence type="ECO:0000313" key="8">
    <source>
        <dbReference type="Proteomes" id="UP000318478"/>
    </source>
</evidence>
<dbReference type="OrthoDB" id="9789029at2"/>
<dbReference type="EMBL" id="SJPO01000007">
    <property type="protein sequence ID" value="TWT75529.1"/>
    <property type="molecule type" value="Genomic_DNA"/>
</dbReference>
<dbReference type="AlphaFoldDB" id="A0A5C5YL54"/>
<gene>
    <name evidence="7" type="ORF">Pla123a_30390</name>
</gene>
<feature type="transmembrane region" description="Helical" evidence="6">
    <location>
        <begin position="83"/>
        <end position="103"/>
    </location>
</feature>
<dbReference type="PANTHER" id="PTHR31040">
    <property type="entry name" value="NURIM"/>
    <property type="match status" value="1"/>
</dbReference>
<dbReference type="InterPro" id="IPR033580">
    <property type="entry name" value="Nurim-like"/>
</dbReference>
<reference evidence="7 8" key="1">
    <citation type="submission" date="2019-02" db="EMBL/GenBank/DDBJ databases">
        <title>Deep-cultivation of Planctomycetes and their phenomic and genomic characterization uncovers novel biology.</title>
        <authorList>
            <person name="Wiegand S."/>
            <person name="Jogler M."/>
            <person name="Boedeker C."/>
            <person name="Pinto D."/>
            <person name="Vollmers J."/>
            <person name="Rivas-Marin E."/>
            <person name="Kohn T."/>
            <person name="Peeters S.H."/>
            <person name="Heuer A."/>
            <person name="Rast P."/>
            <person name="Oberbeckmann S."/>
            <person name="Bunk B."/>
            <person name="Jeske O."/>
            <person name="Meyerdierks A."/>
            <person name="Storesund J.E."/>
            <person name="Kallscheuer N."/>
            <person name="Luecker S."/>
            <person name="Lage O.M."/>
            <person name="Pohl T."/>
            <person name="Merkel B.J."/>
            <person name="Hornburger P."/>
            <person name="Mueller R.-W."/>
            <person name="Bruemmer F."/>
            <person name="Labrenz M."/>
            <person name="Spormann A.M."/>
            <person name="Op Den Camp H."/>
            <person name="Overmann J."/>
            <person name="Amann R."/>
            <person name="Jetten M.S.M."/>
            <person name="Mascher T."/>
            <person name="Medema M.H."/>
            <person name="Devos D.P."/>
            <person name="Kaster A.-K."/>
            <person name="Ovreas L."/>
            <person name="Rohde M."/>
            <person name="Galperin M.Y."/>
            <person name="Jogler C."/>
        </authorList>
    </citation>
    <scope>NUCLEOTIDE SEQUENCE [LARGE SCALE GENOMIC DNA]</scope>
    <source>
        <strain evidence="7 8">Pla123a</strain>
    </source>
</reference>
<evidence type="ECO:0000256" key="4">
    <source>
        <dbReference type="ARBA" id="ARBA00022989"/>
    </source>
</evidence>
<keyword evidence="4 6" id="KW-1133">Transmembrane helix</keyword>
<dbReference type="RefSeq" id="WP_146588371.1">
    <property type="nucleotide sequence ID" value="NZ_SJPO01000007.1"/>
</dbReference>
<comment type="caution">
    <text evidence="7">The sequence shown here is derived from an EMBL/GenBank/DDBJ whole genome shotgun (WGS) entry which is preliminary data.</text>
</comment>
<evidence type="ECO:0000256" key="3">
    <source>
        <dbReference type="ARBA" id="ARBA00022692"/>
    </source>
</evidence>
<feature type="transmembrane region" description="Helical" evidence="6">
    <location>
        <begin position="53"/>
        <end position="71"/>
    </location>
</feature>
<evidence type="ECO:0000256" key="5">
    <source>
        <dbReference type="ARBA" id="ARBA00023136"/>
    </source>
</evidence>
<feature type="transmembrane region" description="Helical" evidence="6">
    <location>
        <begin position="12"/>
        <end position="33"/>
    </location>
</feature>
<evidence type="ECO:0000313" key="7">
    <source>
        <dbReference type="EMBL" id="TWT75529.1"/>
    </source>
</evidence>
<accession>A0A5C5YL54</accession>
<evidence type="ECO:0000256" key="1">
    <source>
        <dbReference type="ARBA" id="ARBA00004141"/>
    </source>
</evidence>
<proteinExistence type="inferred from homology"/>
<name>A0A5C5YL54_9BACT</name>
<dbReference type="GO" id="GO:0016020">
    <property type="term" value="C:membrane"/>
    <property type="evidence" value="ECO:0007669"/>
    <property type="project" value="UniProtKB-SubCell"/>
</dbReference>
<evidence type="ECO:0000256" key="2">
    <source>
        <dbReference type="ARBA" id="ARBA00010631"/>
    </source>
</evidence>
<keyword evidence="5 6" id="KW-0472">Membrane</keyword>
<sequence length="264" mass="29491">MHHATTNRRLGLAAGVATHLLFVFTVWHLFWFLKEGRGAGSGGQEWGGLGFDIGLAVFFAAPHSVLLLPSVRKSLAKRIPQAFYGLFYTVVTCTSLLVVFGLWQGSEQVVWNLTGPLRLAVQAGFYASWAALFYSLHLTGLGYQTGLTPWLYWARRQQPPRRTFTPRGAYLLWRHPVYLSFMGLVWFTPRMSLDHVVLTAVWTVYLFVGSCLKDQRLAFYLGDSYRAYQATTPGFPLMPFGPLARRPLPEPASSTSDQSPAVAA</sequence>
<organism evidence="7 8">
    <name type="scientific">Posidoniimonas polymericola</name>
    <dbReference type="NCBI Taxonomy" id="2528002"/>
    <lineage>
        <taxon>Bacteria</taxon>
        <taxon>Pseudomonadati</taxon>
        <taxon>Planctomycetota</taxon>
        <taxon>Planctomycetia</taxon>
        <taxon>Pirellulales</taxon>
        <taxon>Lacipirellulaceae</taxon>
        <taxon>Posidoniimonas</taxon>
    </lineage>
</organism>
<feature type="transmembrane region" description="Helical" evidence="6">
    <location>
        <begin position="123"/>
        <end position="147"/>
    </location>
</feature>
<evidence type="ECO:0000256" key="6">
    <source>
        <dbReference type="SAM" id="Phobius"/>
    </source>
</evidence>
<dbReference type="PANTHER" id="PTHR31040:SF1">
    <property type="entry name" value="NURIM"/>
    <property type="match status" value="1"/>
</dbReference>
<feature type="transmembrane region" description="Helical" evidence="6">
    <location>
        <begin position="193"/>
        <end position="212"/>
    </location>
</feature>
<keyword evidence="3 6" id="KW-0812">Transmembrane</keyword>
<dbReference type="Proteomes" id="UP000318478">
    <property type="component" value="Unassembled WGS sequence"/>
</dbReference>
<comment type="similarity">
    <text evidence="2">Belongs to the nurim family.</text>
</comment>
<feature type="transmembrane region" description="Helical" evidence="6">
    <location>
        <begin position="168"/>
        <end position="187"/>
    </location>
</feature>